<evidence type="ECO:0000259" key="3">
    <source>
        <dbReference type="Pfam" id="PF01103"/>
    </source>
</evidence>
<dbReference type="AlphaFoldDB" id="A0A4R6WIC9"/>
<name>A0A4R6WIC9_9SPHI</name>
<sequence>MQDSRRDTILKYKAIGWSLWLCGIMAQFPLGLYGQKVDSTSALIAPEYDKVGPVRRFWFGDSYRKLYNTPVPMRVVDLSTEKGGLQIVKLGGGMQTQSLRLVDPKGREWVLRSIQKYPERSLPENLRSTFIKDIVQDQISITHPFGALTVPPFNEALGIPHAKPELVYVGDDERLGEFRAVFKNRAYIFEPRMPFENEKTDNTLKVIRKVLEDNDTRVEQDLTLRARLLDMILGDWDRHEDNWRWDPEKEKGKKTYTPVPRDRDKVYYKTSGVFPVLLSHQWLKAHLQPFSPHIRNISHWNFNARHFDRFFLNGLNQSDWESEIKLVQETLTDSLIENAMLAMPDTIVKLSANELVHNIRSRRDEMSHTGIEYYKALARVVDIPLSAKNEFIKLNYKQDGVIGLKVNNKKKDGTEGRVLVERDFLPQETKELRIYGIGGTDSYRIEGENKSPIKVRLIGGDGRDEYNIGASFSNNKKLYLYDDKDTALNKIPRNLGLRYRLSKDTVVHAYDYEAFVYDRKGVLVDVNYGIDRGLIMGLGYIIENQGFRKSPFAIKHVFKASYLTGRESFMLSYQGIAKSIWGKQDLYIDIESQGPFNLSNFFGYGNNTVYEKGEDRGIHYYRNRYDVVNADIALLYPLANNLRLGYGSSSTYFNAQESKNNGRFLGDYQNEHPTETFYGSKFFTGAKVGIDYDRRDNVENTKEGVHAYAKINWQSEIGGERKQHTYLNTAFSFYHTFGKDAATLANRTGLDAVWGDPYFFQHAQLGGEGSLRGFNSRRFTGKTMVYNNLEMRAKLFSYDSYLVPGTVGLVGFYDVGRVWMTQEKSQSWHHGYGGGVYFIPADLMLIQAAWGISNEAVLPYIRIGLRF</sequence>
<dbReference type="Proteomes" id="UP000295292">
    <property type="component" value="Unassembled WGS sequence"/>
</dbReference>
<evidence type="ECO:0000256" key="2">
    <source>
        <dbReference type="ARBA" id="ARBA00023136"/>
    </source>
</evidence>
<evidence type="ECO:0000256" key="1">
    <source>
        <dbReference type="ARBA" id="ARBA00004370"/>
    </source>
</evidence>
<dbReference type="EMBL" id="SNYV01000014">
    <property type="protein sequence ID" value="TDQ77326.1"/>
    <property type="molecule type" value="Genomic_DNA"/>
</dbReference>
<feature type="domain" description="Bacterial surface antigen (D15)" evidence="3">
    <location>
        <begin position="620"/>
        <end position="837"/>
    </location>
</feature>
<dbReference type="RefSeq" id="WP_133584956.1">
    <property type="nucleotide sequence ID" value="NZ_SNYV01000014.1"/>
</dbReference>
<reference evidence="4 5" key="1">
    <citation type="submission" date="2019-03" db="EMBL/GenBank/DDBJ databases">
        <title>Genomic Encyclopedia of Archaeal and Bacterial Type Strains, Phase II (KMG-II): from individual species to whole genera.</title>
        <authorList>
            <person name="Goeker M."/>
        </authorList>
    </citation>
    <scope>NUCLEOTIDE SEQUENCE [LARGE SCALE GENOMIC DNA]</scope>
    <source>
        <strain evidence="4 5">DSM 28353</strain>
    </source>
</reference>
<dbReference type="Pfam" id="PF01103">
    <property type="entry name" value="Omp85"/>
    <property type="match status" value="1"/>
</dbReference>
<dbReference type="GO" id="GO:0019867">
    <property type="term" value="C:outer membrane"/>
    <property type="evidence" value="ECO:0007669"/>
    <property type="project" value="InterPro"/>
</dbReference>
<gene>
    <name evidence="4" type="ORF">CLV99_2731</name>
</gene>
<evidence type="ECO:0000313" key="4">
    <source>
        <dbReference type="EMBL" id="TDQ77326.1"/>
    </source>
</evidence>
<comment type="caution">
    <text evidence="4">The sequence shown here is derived from an EMBL/GenBank/DDBJ whole genome shotgun (WGS) entry which is preliminary data.</text>
</comment>
<comment type="subcellular location">
    <subcellularLocation>
        <location evidence="1">Membrane</location>
    </subcellularLocation>
</comment>
<evidence type="ECO:0000313" key="5">
    <source>
        <dbReference type="Proteomes" id="UP000295292"/>
    </source>
</evidence>
<keyword evidence="2" id="KW-0472">Membrane</keyword>
<protein>
    <submittedName>
        <fullName evidence="4">Surface antigen-like protein</fullName>
    </submittedName>
</protein>
<accession>A0A4R6WIC9</accession>
<proteinExistence type="predicted"/>
<keyword evidence="5" id="KW-1185">Reference proteome</keyword>
<dbReference type="Gene3D" id="2.40.160.50">
    <property type="entry name" value="membrane protein fhac: a member of the omp85/tpsb transporter family"/>
    <property type="match status" value="1"/>
</dbReference>
<dbReference type="OrthoDB" id="333971at2"/>
<dbReference type="InterPro" id="IPR000184">
    <property type="entry name" value="Bac_surfAg_D15"/>
</dbReference>
<organism evidence="4 5">
    <name type="scientific">Sphingobacterium yanglingense</name>
    <dbReference type="NCBI Taxonomy" id="1437280"/>
    <lineage>
        <taxon>Bacteria</taxon>
        <taxon>Pseudomonadati</taxon>
        <taxon>Bacteroidota</taxon>
        <taxon>Sphingobacteriia</taxon>
        <taxon>Sphingobacteriales</taxon>
        <taxon>Sphingobacteriaceae</taxon>
        <taxon>Sphingobacterium</taxon>
    </lineage>
</organism>